<evidence type="ECO:0000313" key="1">
    <source>
        <dbReference type="EMBL" id="MPN51031.1"/>
    </source>
</evidence>
<reference evidence="1" key="1">
    <citation type="submission" date="2019-08" db="EMBL/GenBank/DDBJ databases">
        <authorList>
            <person name="Kucharzyk K."/>
            <person name="Murdoch R.W."/>
            <person name="Higgins S."/>
            <person name="Loffler F."/>
        </authorList>
    </citation>
    <scope>NUCLEOTIDE SEQUENCE</scope>
</reference>
<dbReference type="AlphaFoldDB" id="A0A645IIB7"/>
<accession>A0A645IIB7</accession>
<name>A0A645IIB7_9ZZZZ</name>
<comment type="caution">
    <text evidence="1">The sequence shown here is derived from an EMBL/GenBank/DDBJ whole genome shotgun (WGS) entry which is preliminary data.</text>
</comment>
<proteinExistence type="predicted"/>
<dbReference type="EMBL" id="VSSQ01115723">
    <property type="protein sequence ID" value="MPN51031.1"/>
    <property type="molecule type" value="Genomic_DNA"/>
</dbReference>
<protein>
    <submittedName>
        <fullName evidence="1">Uncharacterized protein</fullName>
    </submittedName>
</protein>
<gene>
    <name evidence="1" type="ORF">SDC9_198672</name>
</gene>
<organism evidence="1">
    <name type="scientific">bioreactor metagenome</name>
    <dbReference type="NCBI Taxonomy" id="1076179"/>
    <lineage>
        <taxon>unclassified sequences</taxon>
        <taxon>metagenomes</taxon>
        <taxon>ecological metagenomes</taxon>
    </lineage>
</organism>
<sequence length="88" mass="9140">MPGSEGAGEDPLDGALPFAQCRRLALAAQQHRPVAGRGAELLQHLDGQVLGGAGLQQLAQGHLQCVLAFGGAVGRAQLHQQHCRAPFL</sequence>